<sequence>MNFSTATPLSQSVSVLRGNSNLRLLPRYNSMEDKELEATPALTTRLAPRLIASQTDGKDLLALLVGGATAFPTVSWSNPFASSKDATLVARQWVDEPTRNLFCRYNPTSCQKQFPGYCDGSVKNNRPIWCDDIESSRHDDDDLSKAITLVARQEGHTQRQMYCHNNPADCESAHPDDDVSKPVTLVARQVGNPQRQIFCHHNPIPCLEQWPEYCTDPAGPAEWCNDFQKTLSKAVALVARQVGNPQRQIFCHFNPTSCLKEWPEYCTDPAGPAEWCNEFRKIKRSASAAPVISHDETLYWCGKHPEQCKTMTLRLVAEAESSDVSNTENIWAYPVHSICTEYPQWPECVFLSESQHPDVVARNDIFNIAASADKLHLVARQEADPKRSPTVDPPVYENETILYPDPPETRPVPVTRDWCDHHPHHSYCSSQWCMDHPNQCKNALDPNPPHEQRALRCAEIYKLDWRQYGELPQGCQLKCLDGGDRRGECDFRTHEWCEQHPDHSDCEVPT</sequence>
<gene>
    <name evidence="1" type="ORF">D6D22_04137</name>
</gene>
<name>A0A4S8XZ43_AURPU</name>
<accession>A0A4S8XZ43</accession>
<proteinExistence type="predicted"/>
<evidence type="ECO:0000313" key="2">
    <source>
        <dbReference type="Proteomes" id="UP000310687"/>
    </source>
</evidence>
<comment type="caution">
    <text evidence="1">The sequence shown here is derived from an EMBL/GenBank/DDBJ whole genome shotgun (WGS) entry which is preliminary data.</text>
</comment>
<evidence type="ECO:0000313" key="1">
    <source>
        <dbReference type="EMBL" id="THW44166.1"/>
    </source>
</evidence>
<protein>
    <submittedName>
        <fullName evidence="1">Uncharacterized protein</fullName>
    </submittedName>
</protein>
<organism evidence="1 2">
    <name type="scientific">Aureobasidium pullulans</name>
    <name type="common">Black yeast</name>
    <name type="synonym">Pullularia pullulans</name>
    <dbReference type="NCBI Taxonomy" id="5580"/>
    <lineage>
        <taxon>Eukaryota</taxon>
        <taxon>Fungi</taxon>
        <taxon>Dikarya</taxon>
        <taxon>Ascomycota</taxon>
        <taxon>Pezizomycotina</taxon>
        <taxon>Dothideomycetes</taxon>
        <taxon>Dothideomycetidae</taxon>
        <taxon>Dothideales</taxon>
        <taxon>Saccotheciaceae</taxon>
        <taxon>Aureobasidium</taxon>
    </lineage>
</organism>
<dbReference type="AlphaFoldDB" id="A0A4S8XZ43"/>
<dbReference type="EMBL" id="QZAL01000044">
    <property type="protein sequence ID" value="THW44166.1"/>
    <property type="molecule type" value="Genomic_DNA"/>
</dbReference>
<reference evidence="1 2" key="1">
    <citation type="submission" date="2018-10" db="EMBL/GenBank/DDBJ databases">
        <title>Fifty Aureobasidium pullulans genomes reveal a recombining polyextremotolerant generalist.</title>
        <authorList>
            <person name="Gostincar C."/>
            <person name="Turk M."/>
            <person name="Zajc J."/>
            <person name="Gunde-Cimerman N."/>
        </authorList>
    </citation>
    <scope>NUCLEOTIDE SEQUENCE [LARGE SCALE GENOMIC DNA]</scope>
    <source>
        <strain evidence="1 2">EXF-11013</strain>
    </source>
</reference>
<dbReference type="Proteomes" id="UP000310687">
    <property type="component" value="Unassembled WGS sequence"/>
</dbReference>